<dbReference type="GO" id="GO:0004252">
    <property type="term" value="F:serine-type endopeptidase activity"/>
    <property type="evidence" value="ECO:0007669"/>
    <property type="project" value="InterPro"/>
</dbReference>
<comment type="similarity">
    <text evidence="2">Belongs to the peptidase S1 family.</text>
</comment>
<keyword evidence="5" id="KW-0843">Virulence</keyword>
<dbReference type="InterPro" id="IPR050430">
    <property type="entry name" value="Peptidase_S1"/>
</dbReference>
<dbReference type="InterPro" id="IPR018114">
    <property type="entry name" value="TRYPSIN_HIS"/>
</dbReference>
<dbReference type="InterPro" id="IPR033116">
    <property type="entry name" value="TRYPSIN_SER"/>
</dbReference>
<keyword evidence="4 9" id="KW-0732">Signal</keyword>
<dbReference type="PANTHER" id="PTHR24276">
    <property type="entry name" value="POLYSERASE-RELATED"/>
    <property type="match status" value="1"/>
</dbReference>
<name>A0A8T1V884_9STRA</name>
<gene>
    <name evidence="11" type="ORF">PHYPSEUDO_013154</name>
</gene>
<feature type="signal peptide" evidence="9">
    <location>
        <begin position="1"/>
        <end position="18"/>
    </location>
</feature>
<evidence type="ECO:0000256" key="1">
    <source>
        <dbReference type="ARBA" id="ARBA00004613"/>
    </source>
</evidence>
<evidence type="ECO:0000256" key="7">
    <source>
        <dbReference type="ARBA" id="ARBA00023180"/>
    </source>
</evidence>
<keyword evidence="3" id="KW-0964">Secreted</keyword>
<proteinExistence type="inferred from homology"/>
<dbReference type="GO" id="GO:0006508">
    <property type="term" value="P:proteolysis"/>
    <property type="evidence" value="ECO:0007669"/>
    <property type="project" value="UniProtKB-KW"/>
</dbReference>
<protein>
    <recommendedName>
        <fullName evidence="10">Peptidase S1 domain-containing protein</fullName>
    </recommendedName>
</protein>
<dbReference type="PROSITE" id="PS00134">
    <property type="entry name" value="TRYPSIN_HIS"/>
    <property type="match status" value="1"/>
</dbReference>
<dbReference type="GO" id="GO:0005576">
    <property type="term" value="C:extracellular region"/>
    <property type="evidence" value="ECO:0007669"/>
    <property type="project" value="UniProtKB-SubCell"/>
</dbReference>
<dbReference type="InterPro" id="IPR001254">
    <property type="entry name" value="Trypsin_dom"/>
</dbReference>
<feature type="chain" id="PRO_5035786766" description="Peptidase S1 domain-containing protein" evidence="9">
    <location>
        <begin position="19"/>
        <end position="266"/>
    </location>
</feature>
<dbReference type="FunFam" id="2.40.10.10:FF:000156">
    <property type="entry name" value="MIP06385p"/>
    <property type="match status" value="1"/>
</dbReference>
<keyword evidence="12" id="KW-1185">Reference proteome</keyword>
<evidence type="ECO:0000256" key="5">
    <source>
        <dbReference type="ARBA" id="ARBA00023026"/>
    </source>
</evidence>
<keyword evidence="8" id="KW-0645">Protease</keyword>
<evidence type="ECO:0000256" key="3">
    <source>
        <dbReference type="ARBA" id="ARBA00022525"/>
    </source>
</evidence>
<evidence type="ECO:0000313" key="12">
    <source>
        <dbReference type="Proteomes" id="UP000694044"/>
    </source>
</evidence>
<comment type="subcellular location">
    <subcellularLocation>
        <location evidence="1">Secreted</location>
    </subcellularLocation>
</comment>
<evidence type="ECO:0000256" key="9">
    <source>
        <dbReference type="SAM" id="SignalP"/>
    </source>
</evidence>
<feature type="domain" description="Peptidase S1" evidence="10">
    <location>
        <begin position="28"/>
        <end position="259"/>
    </location>
</feature>
<keyword evidence="7" id="KW-0325">Glycoprotein</keyword>
<dbReference type="Pfam" id="PF00089">
    <property type="entry name" value="Trypsin"/>
    <property type="match status" value="1"/>
</dbReference>
<keyword evidence="8" id="KW-0378">Hydrolase</keyword>
<dbReference type="OrthoDB" id="105698at2759"/>
<dbReference type="PANTHER" id="PTHR24276:SF98">
    <property type="entry name" value="FI18310P1-RELATED"/>
    <property type="match status" value="1"/>
</dbReference>
<dbReference type="PROSITE" id="PS50240">
    <property type="entry name" value="TRYPSIN_DOM"/>
    <property type="match status" value="1"/>
</dbReference>
<organism evidence="11 12">
    <name type="scientific">Phytophthora pseudosyringae</name>
    <dbReference type="NCBI Taxonomy" id="221518"/>
    <lineage>
        <taxon>Eukaryota</taxon>
        <taxon>Sar</taxon>
        <taxon>Stramenopiles</taxon>
        <taxon>Oomycota</taxon>
        <taxon>Peronosporomycetes</taxon>
        <taxon>Peronosporales</taxon>
        <taxon>Peronosporaceae</taxon>
        <taxon>Phytophthora</taxon>
    </lineage>
</organism>
<accession>A0A8T1V884</accession>
<dbReference type="CDD" id="cd00190">
    <property type="entry name" value="Tryp_SPc"/>
    <property type="match status" value="1"/>
</dbReference>
<evidence type="ECO:0000256" key="8">
    <source>
        <dbReference type="RuleBase" id="RU363034"/>
    </source>
</evidence>
<keyword evidence="8" id="KW-0720">Serine protease</keyword>
<dbReference type="PROSITE" id="PS00135">
    <property type="entry name" value="TRYPSIN_SER"/>
    <property type="match status" value="1"/>
</dbReference>
<sequence>MFAVLALALGCIGSFVSAYASDVQRQLIMSGEVVPSGTKTYVTGLRSSPAGTSLCGGNLISPTHVLTASHCVIYDIRWVSIGSHFRNGTRDGEQIRVLSVMNHPNYSENVLSSDDFMVLELERPSKFKPVKLAAPDDSDFKAGKWAATMGWGTNAEVNGTYSFELQRVDLQLVSDETCAAYAAVDSSMVCAGGVLNHDSCFGDSGGPLILESPSGDNSTEDVLVGLVSWSKDNTCGRDGYPAVYSRVSNVRAWIDSITGGNGTCMG</sequence>
<dbReference type="EMBL" id="JAGDFM010000668">
    <property type="protein sequence ID" value="KAG7376553.1"/>
    <property type="molecule type" value="Genomic_DNA"/>
</dbReference>
<evidence type="ECO:0000256" key="6">
    <source>
        <dbReference type="ARBA" id="ARBA00023157"/>
    </source>
</evidence>
<evidence type="ECO:0000256" key="4">
    <source>
        <dbReference type="ARBA" id="ARBA00022729"/>
    </source>
</evidence>
<dbReference type="Proteomes" id="UP000694044">
    <property type="component" value="Unassembled WGS sequence"/>
</dbReference>
<evidence type="ECO:0000313" key="11">
    <source>
        <dbReference type="EMBL" id="KAG7376553.1"/>
    </source>
</evidence>
<dbReference type="AlphaFoldDB" id="A0A8T1V884"/>
<comment type="caution">
    <text evidence="11">The sequence shown here is derived from an EMBL/GenBank/DDBJ whole genome shotgun (WGS) entry which is preliminary data.</text>
</comment>
<reference evidence="11" key="1">
    <citation type="submission" date="2021-02" db="EMBL/GenBank/DDBJ databases">
        <authorList>
            <person name="Palmer J.M."/>
        </authorList>
    </citation>
    <scope>NUCLEOTIDE SEQUENCE</scope>
    <source>
        <strain evidence="11">SCRP734</strain>
    </source>
</reference>
<dbReference type="SMART" id="SM00020">
    <property type="entry name" value="Tryp_SPc"/>
    <property type="match status" value="1"/>
</dbReference>
<evidence type="ECO:0000259" key="10">
    <source>
        <dbReference type="PROSITE" id="PS50240"/>
    </source>
</evidence>
<keyword evidence="6" id="KW-1015">Disulfide bond</keyword>
<evidence type="ECO:0000256" key="2">
    <source>
        <dbReference type="ARBA" id="ARBA00007664"/>
    </source>
</evidence>